<dbReference type="InterPro" id="IPR011009">
    <property type="entry name" value="Kinase-like_dom_sf"/>
</dbReference>
<keyword evidence="10" id="KW-0479">Metal-binding</keyword>
<dbReference type="Pfam" id="PF16519">
    <property type="entry name" value="TRPM_tetra"/>
    <property type="match status" value="1"/>
</dbReference>
<keyword evidence="9" id="KW-0808">Transferase</keyword>
<evidence type="ECO:0000256" key="8">
    <source>
        <dbReference type="ARBA" id="ARBA00022673"/>
    </source>
</evidence>
<evidence type="ECO:0000256" key="10">
    <source>
        <dbReference type="ARBA" id="ARBA00022723"/>
    </source>
</evidence>
<evidence type="ECO:0000256" key="14">
    <source>
        <dbReference type="ARBA" id="ARBA00023242"/>
    </source>
</evidence>
<dbReference type="GO" id="GO:0046872">
    <property type="term" value="F:metal ion binding"/>
    <property type="evidence" value="ECO:0007669"/>
    <property type="project" value="UniProtKB-KW"/>
</dbReference>
<dbReference type="InterPro" id="IPR037162">
    <property type="entry name" value="TRPM_tetra_sf"/>
</dbReference>
<comment type="similarity">
    <text evidence="15">In the C-terminal section; belongs to the protein kinase superfamily. Alpha-type protein kinase family. ALPK subfamily.</text>
</comment>
<evidence type="ECO:0000313" key="22">
    <source>
        <dbReference type="EMBL" id="PIO39303.1"/>
    </source>
</evidence>
<keyword evidence="11" id="KW-0418">Kinase</keyword>
<dbReference type="Gene3D" id="3.30.200.20">
    <property type="entry name" value="Phosphorylase Kinase, domain 1"/>
    <property type="match status" value="1"/>
</dbReference>
<keyword evidence="23" id="KW-1185">Reference proteome</keyword>
<evidence type="ECO:0000256" key="3">
    <source>
        <dbReference type="ARBA" id="ARBA00012513"/>
    </source>
</evidence>
<sequence>MSNHLWKFQRYYVIMFYQGKPVLPPPFVLFSHITTAIAWMCRGRPKTKSQGPKLFLTEEDQIRLHEFEGQCVQIYFNDKKDHESSKSDERIRVTTERVEDMLGDVKDVRDHVGFIKQLLHHLDDHIGHLQDLSGLTLDSMKTLTAQKALEINRSQSIMSSDISRSQQTTDDGLGHSVMWRKSRSDQVWSRSLSQPGMDTIIQPKASISLRRINISDTSPTGSSLFHSSHGHNEKCDDLEFQNGAFSEHKVGYSQPKSLKRHHSSVAMIHSPQTHPQLRVTPKRNDSLQSQNMQLHTFSVFTDSVDQSNTLREEGIVNLAFIDDRGNAIHKHDVDHMGSDFKISDEESTKKDGQLSSGMSPAEGSDCHNDNIHESTAKPPSKSEQLSNSSTITEMFQKLWTKSKHSGFGHDFKTSMDKSFYYSGELATVYRLEESSPNILNNSMSSWSHNGYYATIEILTKEEMGGGLRRAVKVACTWSENDILKAGHLYIIKSFLPEVVNNWSDVYKDGTVLQLCLREIQQQRAAQKLLFAFNQMKPKAIPYTPKFLEVFLLYCHSVGQWFTIEECMAGRFRKYNNNTGNETVPSNKLEKTMLAYSHWTYEYTRGEFLVLDLQGVGENLTDPSVIKAGERRSNDMVFGPANLGDDAIKNFCANHQCNTCCKHLKLPEIKRNDYVLDEALLRGSALLINESHGTERPIPQSLREDQQC</sequence>
<dbReference type="Pfam" id="PF02816">
    <property type="entry name" value="Alpha_kinase"/>
    <property type="match status" value="1"/>
</dbReference>
<evidence type="ECO:0000256" key="12">
    <source>
        <dbReference type="ARBA" id="ARBA00022833"/>
    </source>
</evidence>
<evidence type="ECO:0000256" key="2">
    <source>
        <dbReference type="ARBA" id="ARBA00004651"/>
    </source>
</evidence>
<keyword evidence="5" id="KW-0723">Serine/threonine-protein kinase</keyword>
<keyword evidence="8" id="KW-0407">Ion channel</keyword>
<evidence type="ECO:0000256" key="6">
    <source>
        <dbReference type="ARBA" id="ARBA00022553"/>
    </source>
</evidence>
<keyword evidence="4" id="KW-1003">Cell membrane</keyword>
<evidence type="ECO:0000256" key="20">
    <source>
        <dbReference type="SAM" id="MobiDB-lite"/>
    </source>
</evidence>
<keyword evidence="7" id="KW-0813">Transport</keyword>
<keyword evidence="7" id="KW-0109">Calcium transport</keyword>
<evidence type="ECO:0000256" key="5">
    <source>
        <dbReference type="ARBA" id="ARBA00022527"/>
    </source>
</evidence>
<dbReference type="EMBL" id="KV923969">
    <property type="protein sequence ID" value="PIO39303.1"/>
    <property type="molecule type" value="Genomic_DNA"/>
</dbReference>
<evidence type="ECO:0000313" key="23">
    <source>
        <dbReference type="Proteomes" id="UP000228934"/>
    </source>
</evidence>
<dbReference type="GO" id="GO:0004674">
    <property type="term" value="F:protein serine/threonine kinase activity"/>
    <property type="evidence" value="ECO:0007669"/>
    <property type="project" value="UniProtKB-KW"/>
</dbReference>
<dbReference type="GO" id="GO:0005524">
    <property type="term" value="F:ATP binding"/>
    <property type="evidence" value="ECO:0007669"/>
    <property type="project" value="InterPro"/>
</dbReference>
<dbReference type="Proteomes" id="UP000228934">
    <property type="component" value="Unassembled WGS sequence"/>
</dbReference>
<evidence type="ECO:0000256" key="17">
    <source>
        <dbReference type="ARBA" id="ARBA00034634"/>
    </source>
</evidence>
<proteinExistence type="inferred from homology"/>
<dbReference type="OrthoDB" id="301415at2759"/>
<evidence type="ECO:0000256" key="19">
    <source>
        <dbReference type="ARBA" id="ARBA00048679"/>
    </source>
</evidence>
<comment type="subcellular location">
    <subcellularLocation>
        <location evidence="2">Cell membrane</location>
        <topology evidence="2">Multi-pass membrane protein</topology>
    </subcellularLocation>
    <subcellularLocation>
        <location evidence="1">Nucleus</location>
    </subcellularLocation>
</comment>
<dbReference type="InterPro" id="IPR032415">
    <property type="entry name" value="TRPM_tetra"/>
</dbReference>
<accession>A0A2G9SIF5</accession>
<reference evidence="23" key="1">
    <citation type="journal article" date="2017" name="Nat. Commun.">
        <title>The North American bullfrog draft genome provides insight into hormonal regulation of long noncoding RNA.</title>
        <authorList>
            <person name="Hammond S.A."/>
            <person name="Warren R.L."/>
            <person name="Vandervalk B.P."/>
            <person name="Kucuk E."/>
            <person name="Khan H."/>
            <person name="Gibb E.A."/>
            <person name="Pandoh P."/>
            <person name="Kirk H."/>
            <person name="Zhao Y."/>
            <person name="Jones M."/>
            <person name="Mungall A.J."/>
            <person name="Coope R."/>
            <person name="Pleasance S."/>
            <person name="Moore R.A."/>
            <person name="Holt R.A."/>
            <person name="Round J.M."/>
            <person name="Ohora S."/>
            <person name="Walle B.V."/>
            <person name="Veldhoen N."/>
            <person name="Helbing C.C."/>
            <person name="Birol I."/>
        </authorList>
    </citation>
    <scope>NUCLEOTIDE SEQUENCE [LARGE SCALE GENOMIC DNA]</scope>
</reference>
<evidence type="ECO:0000256" key="1">
    <source>
        <dbReference type="ARBA" id="ARBA00004123"/>
    </source>
</evidence>
<feature type="region of interest" description="Disordered" evidence="20">
    <location>
        <begin position="157"/>
        <end position="176"/>
    </location>
</feature>
<organism evidence="22 23">
    <name type="scientific">Aquarana catesbeiana</name>
    <name type="common">American bullfrog</name>
    <name type="synonym">Rana catesbeiana</name>
    <dbReference type="NCBI Taxonomy" id="8400"/>
    <lineage>
        <taxon>Eukaryota</taxon>
        <taxon>Metazoa</taxon>
        <taxon>Chordata</taxon>
        <taxon>Craniata</taxon>
        <taxon>Vertebrata</taxon>
        <taxon>Euteleostomi</taxon>
        <taxon>Amphibia</taxon>
        <taxon>Batrachia</taxon>
        <taxon>Anura</taxon>
        <taxon>Neobatrachia</taxon>
        <taxon>Ranoidea</taxon>
        <taxon>Ranidae</taxon>
        <taxon>Aquarana</taxon>
    </lineage>
</organism>
<name>A0A2G9SIF5_AQUCT</name>
<feature type="compositionally biased region" description="Low complexity" evidence="20">
    <location>
        <begin position="157"/>
        <end position="167"/>
    </location>
</feature>
<keyword evidence="14" id="KW-0539">Nucleus</keyword>
<keyword evidence="4" id="KW-0472">Membrane</keyword>
<evidence type="ECO:0000256" key="4">
    <source>
        <dbReference type="ARBA" id="ARBA00022475"/>
    </source>
</evidence>
<evidence type="ECO:0000256" key="16">
    <source>
        <dbReference type="ARBA" id="ARBA00034269"/>
    </source>
</evidence>
<dbReference type="GO" id="GO:0005262">
    <property type="term" value="F:calcium channel activity"/>
    <property type="evidence" value="ECO:0007669"/>
    <property type="project" value="UniProtKB-KW"/>
</dbReference>
<evidence type="ECO:0000256" key="18">
    <source>
        <dbReference type="ARBA" id="ARBA00047899"/>
    </source>
</evidence>
<dbReference type="SMART" id="SM00811">
    <property type="entry name" value="Alpha_kinase"/>
    <property type="match status" value="1"/>
</dbReference>
<evidence type="ECO:0000259" key="21">
    <source>
        <dbReference type="PROSITE" id="PS51158"/>
    </source>
</evidence>
<comment type="catalytic activity">
    <reaction evidence="18">
        <text>L-threonyl-[protein] + ATP = O-phospho-L-threonyl-[protein] + ADP + H(+)</text>
        <dbReference type="Rhea" id="RHEA:46608"/>
        <dbReference type="Rhea" id="RHEA-COMP:11060"/>
        <dbReference type="Rhea" id="RHEA-COMP:11605"/>
        <dbReference type="ChEBI" id="CHEBI:15378"/>
        <dbReference type="ChEBI" id="CHEBI:30013"/>
        <dbReference type="ChEBI" id="CHEBI:30616"/>
        <dbReference type="ChEBI" id="CHEBI:61977"/>
        <dbReference type="ChEBI" id="CHEBI:456216"/>
        <dbReference type="EC" id="2.7.11.1"/>
    </reaction>
</comment>
<keyword evidence="6" id="KW-0597">Phosphoprotein</keyword>
<feature type="compositionally biased region" description="Basic and acidic residues" evidence="20">
    <location>
        <begin position="364"/>
        <end position="375"/>
    </location>
</feature>
<gene>
    <name evidence="22" type="ORF">AB205_0183980</name>
</gene>
<dbReference type="EC" id="2.7.11.1" evidence="3"/>
<dbReference type="GO" id="GO:0055080">
    <property type="term" value="P:monoatomic cation homeostasis"/>
    <property type="evidence" value="ECO:0007669"/>
    <property type="project" value="TreeGrafter"/>
</dbReference>
<keyword evidence="7" id="KW-0406">Ion transport</keyword>
<dbReference type="AlphaFoldDB" id="A0A2G9SIF5"/>
<dbReference type="PANTHER" id="PTHR13800:SF46">
    <property type="entry name" value="NON-SPECIFIC SERINE_THREONINE PROTEIN KINASE"/>
    <property type="match status" value="1"/>
</dbReference>
<dbReference type="SUPFAM" id="SSF56112">
    <property type="entry name" value="Protein kinase-like (PK-like)"/>
    <property type="match status" value="1"/>
</dbReference>
<keyword evidence="13" id="KW-0106">Calcium</keyword>
<protein>
    <recommendedName>
        <fullName evidence="3">non-specific serine/threonine protein kinase</fullName>
        <ecNumber evidence="3">2.7.11.1</ecNumber>
    </recommendedName>
</protein>
<dbReference type="FunFam" id="3.30.200.20:FF:000129">
    <property type="entry name" value="Transient receptor potential cation channel, subfamily M, member 7"/>
    <property type="match status" value="1"/>
</dbReference>
<feature type="region of interest" description="Disordered" evidence="20">
    <location>
        <begin position="338"/>
        <end position="387"/>
    </location>
</feature>
<feature type="compositionally biased region" description="Basic and acidic residues" evidence="20">
    <location>
        <begin position="338"/>
        <end position="352"/>
    </location>
</feature>
<evidence type="ECO:0000256" key="15">
    <source>
        <dbReference type="ARBA" id="ARBA00025760"/>
    </source>
</evidence>
<comment type="catalytic activity">
    <reaction evidence="19">
        <text>L-seryl-[protein] + ATP = O-phospho-L-seryl-[protein] + ADP + H(+)</text>
        <dbReference type="Rhea" id="RHEA:17989"/>
        <dbReference type="Rhea" id="RHEA-COMP:9863"/>
        <dbReference type="Rhea" id="RHEA-COMP:11604"/>
        <dbReference type="ChEBI" id="CHEBI:15378"/>
        <dbReference type="ChEBI" id="CHEBI:29999"/>
        <dbReference type="ChEBI" id="CHEBI:30616"/>
        <dbReference type="ChEBI" id="CHEBI:83421"/>
        <dbReference type="ChEBI" id="CHEBI:456216"/>
        <dbReference type="EC" id="2.7.11.1"/>
    </reaction>
</comment>
<dbReference type="InterPro" id="IPR004166">
    <property type="entry name" value="a-kinase_dom"/>
</dbReference>
<comment type="catalytic activity">
    <reaction evidence="16">
        <text>Mg(2+)(in) = Mg(2+)(out)</text>
        <dbReference type="Rhea" id="RHEA:29827"/>
        <dbReference type="ChEBI" id="CHEBI:18420"/>
    </reaction>
</comment>
<evidence type="ECO:0000256" key="9">
    <source>
        <dbReference type="ARBA" id="ARBA00022679"/>
    </source>
</evidence>
<comment type="catalytic activity">
    <reaction evidence="17">
        <text>Zn(2+)(in) = Zn(2+)(out)</text>
        <dbReference type="Rhea" id="RHEA:29351"/>
        <dbReference type="ChEBI" id="CHEBI:29105"/>
    </reaction>
</comment>
<dbReference type="InterPro" id="IPR050927">
    <property type="entry name" value="TRPM"/>
</dbReference>
<dbReference type="GO" id="GO:0005886">
    <property type="term" value="C:plasma membrane"/>
    <property type="evidence" value="ECO:0007669"/>
    <property type="project" value="UniProtKB-SubCell"/>
</dbReference>
<keyword evidence="8" id="KW-0107">Calcium channel</keyword>
<feature type="domain" description="Alpha-type protein kinase" evidence="21">
    <location>
        <begin position="438"/>
        <end position="668"/>
    </location>
</feature>
<dbReference type="PROSITE" id="PS51158">
    <property type="entry name" value="ALPHA_KINASE"/>
    <property type="match status" value="1"/>
</dbReference>
<keyword evidence="12" id="KW-0862">Zinc</keyword>
<evidence type="ECO:0000256" key="13">
    <source>
        <dbReference type="ARBA" id="ARBA00022837"/>
    </source>
</evidence>
<dbReference type="Gene3D" id="3.20.200.10">
    <property type="entry name" value="MHCK/EF2 kinase"/>
    <property type="match status" value="1"/>
</dbReference>
<dbReference type="PANTHER" id="PTHR13800">
    <property type="entry name" value="TRANSIENT RECEPTOR POTENTIAL CATION CHANNEL, SUBFAMILY M, MEMBER 6"/>
    <property type="match status" value="1"/>
</dbReference>
<evidence type="ECO:0000256" key="11">
    <source>
        <dbReference type="ARBA" id="ARBA00022777"/>
    </source>
</evidence>
<evidence type="ECO:0000256" key="7">
    <source>
        <dbReference type="ARBA" id="ARBA00022568"/>
    </source>
</evidence>
<dbReference type="Gene3D" id="1.20.5.1010">
    <property type="entry name" value="TRPM, tetramerisation domain"/>
    <property type="match status" value="1"/>
</dbReference>
<dbReference type="GO" id="GO:0051262">
    <property type="term" value="P:protein tetramerization"/>
    <property type="evidence" value="ECO:0007669"/>
    <property type="project" value="InterPro"/>
</dbReference>